<sequence>MWEDVEFSIFHPWESAPRRDGFSLDVDLAKQVLHDLKGYRDRLHAMQYKVAKLCGMKPPSTDPSTMAMHVAMVGDGSGKLGAFSYGGGHIDLQLSYVTELIDRIEKALSAIGQADQDQAKAMRSTNPEVGSQGKI</sequence>
<dbReference type="Proteomes" id="UP001597483">
    <property type="component" value="Unassembled WGS sequence"/>
</dbReference>
<gene>
    <name evidence="2" type="ORF">ACFSVL_07165</name>
</gene>
<dbReference type="EMBL" id="JBHUKS010000004">
    <property type="protein sequence ID" value="MFD2467164.1"/>
    <property type="molecule type" value="Genomic_DNA"/>
</dbReference>
<evidence type="ECO:0000256" key="1">
    <source>
        <dbReference type="SAM" id="MobiDB-lite"/>
    </source>
</evidence>
<comment type="caution">
    <text evidence="2">The sequence shown here is derived from an EMBL/GenBank/DDBJ whole genome shotgun (WGS) entry which is preliminary data.</text>
</comment>
<accession>A0ABW5H359</accession>
<proteinExistence type="predicted"/>
<feature type="region of interest" description="Disordered" evidence="1">
    <location>
        <begin position="115"/>
        <end position="135"/>
    </location>
</feature>
<feature type="compositionally biased region" description="Polar residues" evidence="1">
    <location>
        <begin position="123"/>
        <end position="135"/>
    </location>
</feature>
<dbReference type="RefSeq" id="WP_378301581.1">
    <property type="nucleotide sequence ID" value="NZ_JBHUKS010000004.1"/>
</dbReference>
<evidence type="ECO:0000313" key="2">
    <source>
        <dbReference type="EMBL" id="MFD2467164.1"/>
    </source>
</evidence>
<reference evidence="3" key="1">
    <citation type="journal article" date="2019" name="Int. J. Syst. Evol. Microbiol.">
        <title>The Global Catalogue of Microorganisms (GCM) 10K type strain sequencing project: providing services to taxonomists for standard genome sequencing and annotation.</title>
        <authorList>
            <consortium name="The Broad Institute Genomics Platform"/>
            <consortium name="The Broad Institute Genome Sequencing Center for Infectious Disease"/>
            <person name="Wu L."/>
            <person name="Ma J."/>
        </authorList>
    </citation>
    <scope>NUCLEOTIDE SEQUENCE [LARGE SCALE GENOMIC DNA]</scope>
    <source>
        <strain evidence="3">CGMCC 4.7641</strain>
    </source>
</reference>
<evidence type="ECO:0000313" key="3">
    <source>
        <dbReference type="Proteomes" id="UP001597483"/>
    </source>
</evidence>
<protein>
    <submittedName>
        <fullName evidence="2">Uncharacterized protein</fullName>
    </submittedName>
</protein>
<name>A0ABW5H359_9PSEU</name>
<organism evidence="2 3">
    <name type="scientific">Amycolatopsis silviterrae</name>
    <dbReference type="NCBI Taxonomy" id="1656914"/>
    <lineage>
        <taxon>Bacteria</taxon>
        <taxon>Bacillati</taxon>
        <taxon>Actinomycetota</taxon>
        <taxon>Actinomycetes</taxon>
        <taxon>Pseudonocardiales</taxon>
        <taxon>Pseudonocardiaceae</taxon>
        <taxon>Amycolatopsis</taxon>
    </lineage>
</organism>
<keyword evidence="3" id="KW-1185">Reference proteome</keyword>